<organism evidence="2 3">
    <name type="scientific">Bemisia tabaci</name>
    <name type="common">Sweetpotato whitefly</name>
    <name type="synonym">Aleurodes tabaci</name>
    <dbReference type="NCBI Taxonomy" id="7038"/>
    <lineage>
        <taxon>Eukaryota</taxon>
        <taxon>Metazoa</taxon>
        <taxon>Ecdysozoa</taxon>
        <taxon>Arthropoda</taxon>
        <taxon>Hexapoda</taxon>
        <taxon>Insecta</taxon>
        <taxon>Pterygota</taxon>
        <taxon>Neoptera</taxon>
        <taxon>Paraneoptera</taxon>
        <taxon>Hemiptera</taxon>
        <taxon>Sternorrhyncha</taxon>
        <taxon>Aleyrodoidea</taxon>
        <taxon>Aleyrodidae</taxon>
        <taxon>Aleyrodinae</taxon>
        <taxon>Bemisia</taxon>
    </lineage>
</organism>
<evidence type="ECO:0000313" key="2">
    <source>
        <dbReference type="EMBL" id="CAH0383602.1"/>
    </source>
</evidence>
<feature type="region of interest" description="Disordered" evidence="1">
    <location>
        <begin position="97"/>
        <end position="127"/>
    </location>
</feature>
<feature type="compositionally biased region" description="Polar residues" evidence="1">
    <location>
        <begin position="293"/>
        <end position="312"/>
    </location>
</feature>
<gene>
    <name evidence="2" type="ORF">BEMITA_LOCUS3040</name>
</gene>
<feature type="region of interest" description="Disordered" evidence="1">
    <location>
        <begin position="271"/>
        <end position="391"/>
    </location>
</feature>
<reference evidence="2" key="1">
    <citation type="submission" date="2021-12" db="EMBL/GenBank/DDBJ databases">
        <authorList>
            <person name="King R."/>
        </authorList>
    </citation>
    <scope>NUCLEOTIDE SEQUENCE</scope>
</reference>
<feature type="compositionally biased region" description="Polar residues" evidence="1">
    <location>
        <begin position="653"/>
        <end position="670"/>
    </location>
</feature>
<evidence type="ECO:0000313" key="3">
    <source>
        <dbReference type="Proteomes" id="UP001152759"/>
    </source>
</evidence>
<feature type="compositionally biased region" description="Low complexity" evidence="1">
    <location>
        <begin position="725"/>
        <end position="734"/>
    </location>
</feature>
<keyword evidence="3" id="KW-1185">Reference proteome</keyword>
<dbReference type="KEGG" id="btab:109033758"/>
<feature type="region of interest" description="Disordered" evidence="1">
    <location>
        <begin position="653"/>
        <end position="672"/>
    </location>
</feature>
<feature type="compositionally biased region" description="Basic residues" evidence="1">
    <location>
        <begin position="341"/>
        <end position="351"/>
    </location>
</feature>
<protein>
    <submittedName>
        <fullName evidence="2">Uncharacterized protein</fullName>
    </submittedName>
</protein>
<feature type="region of interest" description="Disordered" evidence="1">
    <location>
        <begin position="713"/>
        <end position="737"/>
    </location>
</feature>
<name>A0A9P0A3V3_BEMTA</name>
<dbReference type="AlphaFoldDB" id="A0A9P0A3V3"/>
<evidence type="ECO:0000256" key="1">
    <source>
        <dbReference type="SAM" id="MobiDB-lite"/>
    </source>
</evidence>
<proteinExistence type="predicted"/>
<sequence length="844" mass="93506">MSHSPVLFESDDETTDCGNIESEETPMIEQVAEPHPGHLRDESRVNNLRSILKGVPPPPNYTIAELNIVDLLNKYHDNKGIFGLDQVTPMEIIEDSSAPQEQHKEFNSDSEKLDCPNDSTSDQKDKCIETSSDVPKHITPETESYKSLLWPEVTRVTYFDVYYNLGNFSEELATLVDKFRERYISSETNSSFITQGPMLTGSAKKRARRRAWGGYSPGRRLSHLAQRRRTFSSANLSQFSTNANGRVILPGGSNNNKSAVSKKVIMVDMKQKNAQKAKSTSRIKDVSRVVSKPNINQSKRALFQSPDQLTKNSGKKERMSKTTPNKSRTSKRALWPSSDKKNRRSAKKPTPKKTVIEDSDEEEERVINANGKRLSNENEAGPSRKNCKKSLTFTSEHVSSVDVETKIKQPSEPLKSQIPPQQHKQLSQHHKQKMVWAVASSLKQCGINGSHELFRPAGTVLFKKCRQVWLQQLNNQKSQVKRSTSEQMFEIAIKYAPETVRKLKANANLTNARSSLPSDNFVNINSVPCEEKSKSGFSKVSDIFFSVKNSQSSQEDPSAKAAEESVSLYAQPLVDATDTNSNSNSLISEVSFSGLRDEKSTEISHSEFSNSTTDNSIEKNLQQIFDGCSVPVKYQAASDSPMDLPKIFDEESQMSQFPSFSSNTPSSKPNLSIDKLSSDSVFNKPVVPDESKAVDESLKKIVDDIKTDVEMSENDSGFIDNDYTSKSSKSSLDVKSGKIDAQSPTTFTAMVSKLSSPSVGKENEPLKPSANLVLSTTVESVSFSFKKFGTAVEGVEPLTEKDSNCKISNLVISAQFDETAMSSCDISVAERPKSVLGDNFSGCQ</sequence>
<feature type="compositionally biased region" description="Basic and acidic residues" evidence="1">
    <location>
        <begin position="101"/>
        <end position="127"/>
    </location>
</feature>
<dbReference type="Proteomes" id="UP001152759">
    <property type="component" value="Chromosome 10"/>
</dbReference>
<dbReference type="EMBL" id="OU963871">
    <property type="protein sequence ID" value="CAH0383602.1"/>
    <property type="molecule type" value="Genomic_DNA"/>
</dbReference>
<accession>A0A9P0A3V3</accession>